<reference evidence="18 19" key="1">
    <citation type="submission" date="2016-02" db="EMBL/GenBank/DDBJ databases">
        <authorList>
            <person name="Wen L."/>
            <person name="He K."/>
            <person name="Yang H."/>
        </authorList>
    </citation>
    <scope>NUCLEOTIDE SEQUENCE [LARGE SCALE GENOMIC DNA]</scope>
    <source>
        <strain evidence="18">ShG14-8</strain>
    </source>
</reference>
<dbReference type="Proteomes" id="UP000070578">
    <property type="component" value="Unassembled WGS sequence"/>
</dbReference>
<evidence type="ECO:0000256" key="8">
    <source>
        <dbReference type="ARBA" id="ARBA00022723"/>
    </source>
</evidence>
<comment type="similarity">
    <text evidence="2 14">Belongs to the heme-copper respiratory oxidase family.</text>
</comment>
<feature type="transmembrane region" description="Helical" evidence="16">
    <location>
        <begin position="194"/>
        <end position="220"/>
    </location>
</feature>
<dbReference type="PRINTS" id="PR01165">
    <property type="entry name" value="CYCOXIDASEI"/>
</dbReference>
<feature type="transmembrane region" description="Helical" evidence="16">
    <location>
        <begin position="107"/>
        <end position="132"/>
    </location>
</feature>
<evidence type="ECO:0000256" key="5">
    <source>
        <dbReference type="ARBA" id="ARBA00022617"/>
    </source>
</evidence>
<comment type="subcellular location">
    <subcellularLocation>
        <location evidence="1">Cell membrane</location>
        <topology evidence="1">Multi-pass membrane protein</topology>
    </subcellularLocation>
</comment>
<dbReference type="NCBIfam" id="TIGR02843">
    <property type="entry name" value="CyoB"/>
    <property type="match status" value="1"/>
</dbReference>
<keyword evidence="6 14" id="KW-0679">Respiratory chain</keyword>
<keyword evidence="12" id="KW-0186">Copper</keyword>
<evidence type="ECO:0000256" key="13">
    <source>
        <dbReference type="ARBA" id="ARBA00023136"/>
    </source>
</evidence>
<feature type="transmembrane region" description="Helical" evidence="16">
    <location>
        <begin position="420"/>
        <end position="440"/>
    </location>
</feature>
<evidence type="ECO:0000259" key="17">
    <source>
        <dbReference type="PROSITE" id="PS50855"/>
    </source>
</evidence>
<evidence type="ECO:0000256" key="1">
    <source>
        <dbReference type="ARBA" id="ARBA00004651"/>
    </source>
</evidence>
<keyword evidence="13 16" id="KW-0472">Membrane</keyword>
<dbReference type="Pfam" id="PF00115">
    <property type="entry name" value="COX1"/>
    <property type="match status" value="1"/>
</dbReference>
<dbReference type="PROSITE" id="PS50855">
    <property type="entry name" value="COX1"/>
    <property type="match status" value="1"/>
</dbReference>
<feature type="transmembrane region" description="Helical" evidence="16">
    <location>
        <begin position="499"/>
        <end position="523"/>
    </location>
</feature>
<name>A0A139BSQ7_9PROT</name>
<keyword evidence="9 14" id="KW-0249">Electron transport</keyword>
<dbReference type="AlphaFoldDB" id="A0A139BSQ7"/>
<dbReference type="InterPro" id="IPR023615">
    <property type="entry name" value="Cyt_c_Oxase_su1_BS"/>
</dbReference>
<dbReference type="SUPFAM" id="SSF81442">
    <property type="entry name" value="Cytochrome c oxidase subunit I-like"/>
    <property type="match status" value="1"/>
</dbReference>
<dbReference type="GO" id="GO:0009486">
    <property type="term" value="F:cytochrome bo3 ubiquinol oxidase activity"/>
    <property type="evidence" value="ECO:0007669"/>
    <property type="project" value="TreeGrafter"/>
</dbReference>
<keyword evidence="10 16" id="KW-1133">Transmembrane helix</keyword>
<feature type="transmembrane region" description="Helical" evidence="16">
    <location>
        <begin position="280"/>
        <end position="303"/>
    </location>
</feature>
<dbReference type="Gene3D" id="1.20.210.10">
    <property type="entry name" value="Cytochrome c oxidase-like, subunit I domain"/>
    <property type="match status" value="1"/>
</dbReference>
<evidence type="ECO:0000256" key="10">
    <source>
        <dbReference type="ARBA" id="ARBA00022989"/>
    </source>
</evidence>
<keyword evidence="11" id="KW-0408">Iron</keyword>
<feature type="region of interest" description="Disordered" evidence="15">
    <location>
        <begin position="653"/>
        <end position="675"/>
    </location>
</feature>
<evidence type="ECO:0000313" key="18">
    <source>
        <dbReference type="EMBL" id="KXS32036.1"/>
    </source>
</evidence>
<proteinExistence type="inferred from homology"/>
<accession>A0A139BSQ7</accession>
<dbReference type="GO" id="GO:0016682">
    <property type="term" value="F:oxidoreductase activity, acting on diphenols and related substances as donors, oxygen as acceptor"/>
    <property type="evidence" value="ECO:0007669"/>
    <property type="project" value="InterPro"/>
</dbReference>
<feature type="transmembrane region" description="Helical" evidence="16">
    <location>
        <begin position="232"/>
        <end position="260"/>
    </location>
</feature>
<keyword evidence="4" id="KW-1003">Cell membrane</keyword>
<keyword evidence="7 14" id="KW-0812">Transmembrane</keyword>
<feature type="transmembrane region" description="Helical" evidence="16">
    <location>
        <begin position="461"/>
        <end position="479"/>
    </location>
</feature>
<gene>
    <name evidence="18" type="ORF">AWT59_1857</name>
</gene>
<dbReference type="PANTHER" id="PTHR10422">
    <property type="entry name" value="CYTOCHROME C OXIDASE SUBUNIT 1"/>
    <property type="match status" value="1"/>
</dbReference>
<dbReference type="GO" id="GO:0046872">
    <property type="term" value="F:metal ion binding"/>
    <property type="evidence" value="ECO:0007669"/>
    <property type="project" value="UniProtKB-KW"/>
</dbReference>
<comment type="caution">
    <text evidence="18">The sequence shown here is derived from an EMBL/GenBank/DDBJ whole genome shotgun (WGS) entry which is preliminary data.</text>
</comment>
<feature type="compositionally biased region" description="Polar residues" evidence="15">
    <location>
        <begin position="654"/>
        <end position="665"/>
    </location>
</feature>
<dbReference type="GO" id="GO:0004129">
    <property type="term" value="F:cytochrome-c oxidase activity"/>
    <property type="evidence" value="ECO:0007669"/>
    <property type="project" value="InterPro"/>
</dbReference>
<dbReference type="GO" id="GO:0009060">
    <property type="term" value="P:aerobic respiration"/>
    <property type="evidence" value="ECO:0007669"/>
    <property type="project" value="InterPro"/>
</dbReference>
<dbReference type="GO" id="GO:0022904">
    <property type="term" value="P:respiratory electron transport chain"/>
    <property type="evidence" value="ECO:0007669"/>
    <property type="project" value="TreeGrafter"/>
</dbReference>
<dbReference type="GO" id="GO:0005886">
    <property type="term" value="C:plasma membrane"/>
    <property type="evidence" value="ECO:0007669"/>
    <property type="project" value="UniProtKB-SubCell"/>
</dbReference>
<keyword evidence="5 14" id="KW-0349">Heme</keyword>
<evidence type="ECO:0000256" key="3">
    <source>
        <dbReference type="ARBA" id="ARBA00022448"/>
    </source>
</evidence>
<dbReference type="PATRIC" id="fig|1796491.3.peg.2028"/>
<dbReference type="CDD" id="cd01662">
    <property type="entry name" value="Ubiquinol_Oxidase_I"/>
    <property type="match status" value="1"/>
</dbReference>
<feature type="transmembrane region" description="Helical" evidence="16">
    <location>
        <begin position="385"/>
        <end position="408"/>
    </location>
</feature>
<evidence type="ECO:0000313" key="19">
    <source>
        <dbReference type="Proteomes" id="UP000070578"/>
    </source>
</evidence>
<reference evidence="18 19" key="2">
    <citation type="submission" date="2016-03" db="EMBL/GenBank/DDBJ databases">
        <title>New uncultured bacterium of the family Gallionellaceae from acid mine drainage: description and reconstruction of genome based on metagenomic analysis of microbial community.</title>
        <authorList>
            <person name="Kadnikov V."/>
            <person name="Ivasenko D."/>
            <person name="Beletsky A."/>
            <person name="Mardanov A."/>
            <person name="Danilova E."/>
            <person name="Pimenov N."/>
            <person name="Karnachuk O."/>
            <person name="Ravin N."/>
        </authorList>
    </citation>
    <scope>NUCLEOTIDE SEQUENCE [LARGE SCALE GENOMIC DNA]</scope>
    <source>
        <strain evidence="18">ShG14-8</strain>
    </source>
</reference>
<evidence type="ECO:0000256" key="16">
    <source>
        <dbReference type="SAM" id="Phobius"/>
    </source>
</evidence>
<evidence type="ECO:0000256" key="2">
    <source>
        <dbReference type="ARBA" id="ARBA00009578"/>
    </source>
</evidence>
<dbReference type="InterPro" id="IPR036927">
    <property type="entry name" value="Cyt_c_oxase-like_su1_sf"/>
</dbReference>
<feature type="transmembrane region" description="Helical" evidence="16">
    <location>
        <begin position="351"/>
        <end position="373"/>
    </location>
</feature>
<evidence type="ECO:0000256" key="9">
    <source>
        <dbReference type="ARBA" id="ARBA00022982"/>
    </source>
</evidence>
<evidence type="ECO:0000256" key="11">
    <source>
        <dbReference type="ARBA" id="ARBA00023004"/>
    </source>
</evidence>
<protein>
    <submittedName>
        <fullName evidence="18">Cytochrome bo3 ubiquinol oxidase subunit I</fullName>
    </submittedName>
</protein>
<feature type="transmembrane region" description="Helical" evidence="16">
    <location>
        <begin position="593"/>
        <end position="609"/>
    </location>
</feature>
<dbReference type="InterPro" id="IPR023616">
    <property type="entry name" value="Cyt_c_oxase-like_su1_dom"/>
</dbReference>
<dbReference type="GO" id="GO:0015990">
    <property type="term" value="P:electron transport coupled proton transport"/>
    <property type="evidence" value="ECO:0007669"/>
    <property type="project" value="TreeGrafter"/>
</dbReference>
<evidence type="ECO:0000256" key="7">
    <source>
        <dbReference type="ARBA" id="ARBA00022692"/>
    </source>
</evidence>
<organism evidence="18 19">
    <name type="scientific">Candidatus Gallionella acididurans</name>
    <dbReference type="NCBI Taxonomy" id="1796491"/>
    <lineage>
        <taxon>Bacteria</taxon>
        <taxon>Pseudomonadati</taxon>
        <taxon>Pseudomonadota</taxon>
        <taxon>Betaproteobacteria</taxon>
        <taxon>Nitrosomonadales</taxon>
        <taxon>Gallionellaceae</taxon>
        <taxon>Gallionella</taxon>
    </lineage>
</organism>
<dbReference type="PROSITE" id="PS00077">
    <property type="entry name" value="COX1_CUB"/>
    <property type="match status" value="1"/>
</dbReference>
<evidence type="ECO:0000256" key="6">
    <source>
        <dbReference type="ARBA" id="ARBA00022660"/>
    </source>
</evidence>
<feature type="transmembrane region" description="Helical" evidence="16">
    <location>
        <begin position="64"/>
        <end position="87"/>
    </location>
</feature>
<evidence type="ECO:0000256" key="12">
    <source>
        <dbReference type="ARBA" id="ARBA00023008"/>
    </source>
</evidence>
<keyword evidence="8" id="KW-0479">Metal-binding</keyword>
<dbReference type="PANTHER" id="PTHR10422:SF35">
    <property type="entry name" value="CYTOCHROME BO(3) UBIQUINOL OXIDASE SUBUNIT 1"/>
    <property type="match status" value="1"/>
</dbReference>
<evidence type="ECO:0000256" key="14">
    <source>
        <dbReference type="RuleBase" id="RU000370"/>
    </source>
</evidence>
<dbReference type="InterPro" id="IPR000883">
    <property type="entry name" value="Cyt_C_Oxase_1"/>
</dbReference>
<dbReference type="FunFam" id="1.20.210.10:FF:000002">
    <property type="entry name" value="Cytochrome o ubiquinol oxidase, subunit I"/>
    <property type="match status" value="1"/>
</dbReference>
<feature type="domain" description="Cytochrome oxidase subunit I profile" evidence="17">
    <location>
        <begin position="44"/>
        <end position="564"/>
    </location>
</feature>
<evidence type="ECO:0000256" key="4">
    <source>
        <dbReference type="ARBA" id="ARBA00022475"/>
    </source>
</evidence>
<dbReference type="EMBL" id="LSLI01000045">
    <property type="protein sequence ID" value="KXS32036.1"/>
    <property type="molecule type" value="Genomic_DNA"/>
</dbReference>
<evidence type="ECO:0000256" key="15">
    <source>
        <dbReference type="SAM" id="MobiDB-lite"/>
    </source>
</evidence>
<dbReference type="GO" id="GO:0020037">
    <property type="term" value="F:heme binding"/>
    <property type="evidence" value="ECO:0007669"/>
    <property type="project" value="InterPro"/>
</dbReference>
<keyword evidence="3 14" id="KW-0813">Transport</keyword>
<dbReference type="InterPro" id="IPR014207">
    <property type="entry name" value="Cyt_c_ubiqinol_oxidase_su1"/>
</dbReference>
<feature type="transmembrane region" description="Helical" evidence="16">
    <location>
        <begin position="315"/>
        <end position="339"/>
    </location>
</feature>
<feature type="transmembrane region" description="Helical" evidence="16">
    <location>
        <begin position="20"/>
        <end position="43"/>
    </location>
</feature>
<sequence length="675" mass="75499">MYESELLGKLTLSAIPYHNPIIMGAVGMSAILGILLLVWVTYLGKWGYLWREWFTSVDHKRIGVMYIVLAVVMMLRGFSDAIMMRIQQASSEGTGHGFLPPEHYSQIFSAHGTIMIIFVAMPFFIGLMNFAIPLQIGARDVAYPFLNSVSFWLTAASALLVMVSLAVGDFSQAGWTGYPPLSETQFSPGPGVDYWIWSLQLGGIGTLLTGINFFVTILKMRTPGMSLMKMPVFAWTILVTTVLIMLSFPVLTVTLALLTLDRYLDMHFFTGGMGGNQMMFTNLFWIWGHPEVYIVILPAFGIYSEVVSTFSHKRLFGYTSMVYATIAIAVLSFVVWLHHFFTMGAGADVNAFFGIATMVIAVPTGVKIFNWLFTMYRGRIEFTTPMLWSLGFIVTFTVGGMTGVLLSVPGADFMLHNSEFLVAHFHNMLIPGALFGYFAGYSYWFPKMFGFRLDEKWGKRAFWSWLAGFYLAFMPLYALGFMGMPRRLVHYDNPIWQPYLLVALAGTFLIAYGIFCQGAQLVASIRNRAALRDATGDIWGSHSLEWSTASPPPFYNFAKLPQVESLDAFAHMKEHGILHRAQAPFSPIHMPRNSWMGVVMGAFTFAFGFAMVWHIWWIAAASALAILALVVMRANDENVDYMLSAEEVARCEKNTSQPATHTTAGHNDFKPITQG</sequence>
<feature type="transmembrane region" description="Helical" evidence="16">
    <location>
        <begin position="144"/>
        <end position="167"/>
    </location>
</feature>